<comment type="caution">
    <text evidence="6">The sequence shown here is derived from an EMBL/GenBank/DDBJ whole genome shotgun (WGS) entry which is preliminary data.</text>
</comment>
<dbReference type="Gene3D" id="3.20.20.80">
    <property type="entry name" value="Glycosidases"/>
    <property type="match status" value="1"/>
</dbReference>
<evidence type="ECO:0000313" key="6">
    <source>
        <dbReference type="EMBL" id="KRO36703.1"/>
    </source>
</evidence>
<gene>
    <name evidence="6" type="ORF">ABR54_00490</name>
</gene>
<accession>A0A0R2PFN1</accession>
<dbReference type="PANTHER" id="PTHR10357:SF209">
    <property type="entry name" value="PERIPLASMIC ALPHA-AMYLASE"/>
    <property type="match status" value="1"/>
</dbReference>
<feature type="chain" id="PRO_5006421557" description="Alpha-amylase" evidence="4">
    <location>
        <begin position="25"/>
        <end position="652"/>
    </location>
</feature>
<protein>
    <recommendedName>
        <fullName evidence="3">Alpha-amylase</fullName>
        <ecNumber evidence="3">3.2.1.1</ecNumber>
    </recommendedName>
</protein>
<evidence type="ECO:0000256" key="1">
    <source>
        <dbReference type="ARBA" id="ARBA00008061"/>
    </source>
</evidence>
<dbReference type="InterPro" id="IPR017853">
    <property type="entry name" value="GH"/>
</dbReference>
<proteinExistence type="inferred from homology"/>
<dbReference type="Pfam" id="PF00128">
    <property type="entry name" value="Alpha-amylase"/>
    <property type="match status" value="1"/>
</dbReference>
<evidence type="ECO:0000256" key="2">
    <source>
        <dbReference type="RuleBase" id="RU003615"/>
    </source>
</evidence>
<dbReference type="AlphaFoldDB" id="A0A0R2PFN1"/>
<reference evidence="6 7" key="1">
    <citation type="submission" date="2015-10" db="EMBL/GenBank/DDBJ databases">
        <title>Metagenome-Assembled Genomes uncover a global brackish microbiome.</title>
        <authorList>
            <person name="Hugerth L.W."/>
            <person name="Larsson J."/>
            <person name="Alneberg J."/>
            <person name="Lindh M.V."/>
            <person name="Legrand C."/>
            <person name="Pinhassi J."/>
            <person name="Andersson A.F."/>
        </authorList>
    </citation>
    <scope>NUCLEOTIDE SEQUENCE [LARGE SCALE GENOMIC DNA]</scope>
    <source>
        <strain evidence="6">BACL15 MAG-120619-bin91</strain>
    </source>
</reference>
<dbReference type="SUPFAM" id="SSF51011">
    <property type="entry name" value="Glycosyl hydrolase domain"/>
    <property type="match status" value="1"/>
</dbReference>
<keyword evidence="3" id="KW-0326">Glycosidase</keyword>
<feature type="domain" description="Glycosyl hydrolase family 13 catalytic" evidence="5">
    <location>
        <begin position="43"/>
        <end position="462"/>
    </location>
</feature>
<keyword evidence="4" id="KW-0732">Signal</keyword>
<dbReference type="PRINTS" id="PR00110">
    <property type="entry name" value="ALPHAAMYLASE"/>
</dbReference>
<dbReference type="SMART" id="SM00642">
    <property type="entry name" value="Aamy"/>
    <property type="match status" value="1"/>
</dbReference>
<comment type="catalytic activity">
    <reaction evidence="3">
        <text>Endohydrolysis of (1-&gt;4)-alpha-D-glucosidic linkages in polysaccharides containing three or more (1-&gt;4)-alpha-linked D-glucose units.</text>
        <dbReference type="EC" id="3.2.1.1"/>
    </reaction>
</comment>
<organism evidence="6 7">
    <name type="scientific">Actinobacteria bacterium BACL15 MAG-120619-bin91</name>
    <dbReference type="NCBI Taxonomy" id="1655562"/>
    <lineage>
        <taxon>Bacteria</taxon>
        <taxon>Bacillati</taxon>
        <taxon>Actinomycetota</taxon>
        <taxon>Actinomycetes</taxon>
        <taxon>Actinomycetes incertae sedis</taxon>
        <taxon>ac1 cluster</taxon>
    </lineage>
</organism>
<dbReference type="EC" id="3.2.1.1" evidence="3"/>
<evidence type="ECO:0000256" key="3">
    <source>
        <dbReference type="RuleBase" id="RU361134"/>
    </source>
</evidence>
<name>A0A0R2PFN1_9ACTN</name>
<dbReference type="InterPro" id="IPR013780">
    <property type="entry name" value="Glyco_hydro_b"/>
</dbReference>
<dbReference type="GO" id="GO:0004556">
    <property type="term" value="F:alpha-amylase activity"/>
    <property type="evidence" value="ECO:0007669"/>
    <property type="project" value="UniProtKB-UniRule"/>
</dbReference>
<sequence>MLNKKLRLITAVIASIVLATSSVAATPVVPNDQVGLAKDLIYFVFPDRYLNGDTSNDRFAGYDPTDTAFFHGGDLKGLTGTCSAGDNGLARIKKLGFTAVWVTPLVVQQKPTPNGAGYHGYWGVDFLNVDPHLGTKADLIEFSECAKKLGLKLILDVVTNHTGDVIQYKEKDAFIPADLVNAKNPVWLNDLSNYHNVGDISNCWGEGSCSQLGDFYGLDDVATEKPVVYNGWADVFGQWIKDYGFSGFRVDTARHVDDNFFKNWSPQINAAAQSVGIDNFTIFGEVWDVNPINLMNYIRRNKIQTVLDFPFQRSAVEFASGYSDAATVENLFSYDDLYITATTNASNMVTFLGNHDMGRAGKIIESKRINPAAELLPRTLLGHSLMYLTRGIPSVYYGDEVGMTGTNSGSDQLARQDMFSTKVNIWKTEKRIGSSPIGTGNSFDITDKHPIANHLKALAKLRASHPGLANSSMQIRYAKNYLLAVSKKDDSEAREYLVAFNNSTKAIKATIPTATSKGGWKLLMGKTSIKTAAEKVTITVPALSTVVIKANQRIDKTEVKVGKISSKLDFLTGYYETKASVTTKDLAQVTFYVRTSTDQPWSSLGTDTNSPYTVFVDPLDYEGTKIQIKAEVKNSKGAKYELPSTSVVIPAP</sequence>
<feature type="signal peptide" evidence="4">
    <location>
        <begin position="1"/>
        <end position="24"/>
    </location>
</feature>
<dbReference type="InterPro" id="IPR006046">
    <property type="entry name" value="Alpha_amylase"/>
</dbReference>
<dbReference type="PANTHER" id="PTHR10357">
    <property type="entry name" value="ALPHA-AMYLASE FAMILY MEMBER"/>
    <property type="match status" value="1"/>
</dbReference>
<evidence type="ECO:0000313" key="7">
    <source>
        <dbReference type="Proteomes" id="UP000053274"/>
    </source>
</evidence>
<dbReference type="Proteomes" id="UP000053274">
    <property type="component" value="Unassembled WGS sequence"/>
</dbReference>
<dbReference type="EMBL" id="LIAM01000001">
    <property type="protein sequence ID" value="KRO36703.1"/>
    <property type="molecule type" value="Genomic_DNA"/>
</dbReference>
<keyword evidence="3" id="KW-0378">Hydrolase</keyword>
<comment type="similarity">
    <text evidence="1 2">Belongs to the glycosyl hydrolase 13 family.</text>
</comment>
<evidence type="ECO:0000259" key="5">
    <source>
        <dbReference type="SMART" id="SM00642"/>
    </source>
</evidence>
<dbReference type="SUPFAM" id="SSF51445">
    <property type="entry name" value="(Trans)glycosidases"/>
    <property type="match status" value="1"/>
</dbReference>
<dbReference type="Gene3D" id="2.60.40.1180">
    <property type="entry name" value="Golgi alpha-mannosidase II"/>
    <property type="match status" value="1"/>
</dbReference>
<dbReference type="InterPro" id="IPR006047">
    <property type="entry name" value="GH13_cat_dom"/>
</dbReference>
<dbReference type="GO" id="GO:0005975">
    <property type="term" value="P:carbohydrate metabolic process"/>
    <property type="evidence" value="ECO:0007669"/>
    <property type="project" value="InterPro"/>
</dbReference>
<dbReference type="GO" id="GO:0043169">
    <property type="term" value="F:cation binding"/>
    <property type="evidence" value="ECO:0007669"/>
    <property type="project" value="InterPro"/>
</dbReference>
<keyword evidence="3" id="KW-0119">Carbohydrate metabolism</keyword>
<evidence type="ECO:0000256" key="4">
    <source>
        <dbReference type="SAM" id="SignalP"/>
    </source>
</evidence>